<evidence type="ECO:0000256" key="1">
    <source>
        <dbReference type="ARBA" id="ARBA00004236"/>
    </source>
</evidence>
<dbReference type="GO" id="GO:0051707">
    <property type="term" value="P:response to other organism"/>
    <property type="evidence" value="ECO:0007669"/>
    <property type="project" value="UniProtKB-ARBA"/>
</dbReference>
<dbReference type="InterPro" id="IPR032675">
    <property type="entry name" value="LRR_dom_sf"/>
</dbReference>
<keyword evidence="3" id="KW-0433">Leucine-rich repeat</keyword>
<name>A0AAN7LL24_TRANT</name>
<dbReference type="SUPFAM" id="SSF52058">
    <property type="entry name" value="L domain-like"/>
    <property type="match status" value="1"/>
</dbReference>
<dbReference type="InterPro" id="IPR001611">
    <property type="entry name" value="Leu-rich_rpt"/>
</dbReference>
<dbReference type="Proteomes" id="UP001346149">
    <property type="component" value="Unassembled WGS sequence"/>
</dbReference>
<evidence type="ECO:0000256" key="5">
    <source>
        <dbReference type="ARBA" id="ARBA00022737"/>
    </source>
</evidence>
<dbReference type="InterPro" id="IPR052595">
    <property type="entry name" value="LRRC69/RLP"/>
</dbReference>
<dbReference type="AlphaFoldDB" id="A0AAN7LL24"/>
<keyword evidence="2" id="KW-1003">Cell membrane</keyword>
<dbReference type="Gene3D" id="3.80.10.10">
    <property type="entry name" value="Ribonuclease Inhibitor"/>
    <property type="match status" value="3"/>
</dbReference>
<dbReference type="FunFam" id="3.80.10.10:FF:000299">
    <property type="entry name" value="Piriformospora indica-insensitive protein 2"/>
    <property type="match status" value="1"/>
</dbReference>
<dbReference type="PANTHER" id="PTHR48057:SF13">
    <property type="entry name" value="PROTEIN KINASE, PLANT-TYPE, PUTATIVE-RELATED"/>
    <property type="match status" value="1"/>
</dbReference>
<evidence type="ECO:0000256" key="6">
    <source>
        <dbReference type="ARBA" id="ARBA00023136"/>
    </source>
</evidence>
<evidence type="ECO:0000313" key="8">
    <source>
        <dbReference type="EMBL" id="KAK4788442.1"/>
    </source>
</evidence>
<organism evidence="8 9">
    <name type="scientific">Trapa natans</name>
    <name type="common">Water chestnut</name>
    <dbReference type="NCBI Taxonomy" id="22666"/>
    <lineage>
        <taxon>Eukaryota</taxon>
        <taxon>Viridiplantae</taxon>
        <taxon>Streptophyta</taxon>
        <taxon>Embryophyta</taxon>
        <taxon>Tracheophyta</taxon>
        <taxon>Spermatophyta</taxon>
        <taxon>Magnoliopsida</taxon>
        <taxon>eudicotyledons</taxon>
        <taxon>Gunneridae</taxon>
        <taxon>Pentapetalae</taxon>
        <taxon>rosids</taxon>
        <taxon>malvids</taxon>
        <taxon>Myrtales</taxon>
        <taxon>Lythraceae</taxon>
        <taxon>Trapa</taxon>
    </lineage>
</organism>
<dbReference type="Pfam" id="PF13855">
    <property type="entry name" value="LRR_8"/>
    <property type="match status" value="1"/>
</dbReference>
<accession>A0AAN7LL24</accession>
<keyword evidence="6" id="KW-0472">Membrane</keyword>
<gene>
    <name evidence="8" type="ORF">SAY86_019761</name>
</gene>
<feature type="chain" id="PRO_5043044239" description="Piriformospora indica-insensitive protein 2" evidence="7">
    <location>
        <begin position="18"/>
        <end position="488"/>
    </location>
</feature>
<keyword evidence="4 7" id="KW-0732">Signal</keyword>
<sequence>MGRCVLLIFTFMVLSVGLERGRTSDGGGAGTSGEAPMDKAEKEALYSAIRGFVGDWWNGSYLYPDPCGFTPIQGVSCDLFGGQWYVTSLNIGPVHENSLNCSAKPLFSSQLFDFKHLKSLSFFNCFVYDRQTLPPDSYWDGLSGSLESLEIRTNPGLTGGIPSSFGRLLGLWSLVIIENGLNGTVPTNLGDLAGLKRLVLAGNRFTGPIPNSFGGLTKLLILDMSSNSLSGPLPPSIGSMASLLKLDLSNNMLHGDLPSDLGNLRSLTLLDLRNNSFSGGLIPSLHMMKSLEELALSRNPIGGDIGVLDWQKLKGLAVLDLSGMGLTGEIPEAFSQLEKIRFLGLSDNILSGALPPKLETLPCLSALYVNGNNLSGEIKFSSGFYDRMGWRFGAWDNPNLCYPAADLGPNGSRMPHRVRPCGHEEEKEVVKDPSISGGKGLGADGGDSGGNSHFLPILGFSSNGADGFQCSNFWVHVLLLAVVSSFLE</sequence>
<comment type="subcellular location">
    <subcellularLocation>
        <location evidence="1">Cell membrane</location>
    </subcellularLocation>
</comment>
<evidence type="ECO:0000256" key="2">
    <source>
        <dbReference type="ARBA" id="ARBA00022475"/>
    </source>
</evidence>
<dbReference type="PANTHER" id="PTHR48057">
    <property type="entry name" value="LEUCINE-RICH REPEAT SERINE/THREONINE-PROTEIN KINASE 1"/>
    <property type="match status" value="1"/>
</dbReference>
<evidence type="ECO:0000256" key="3">
    <source>
        <dbReference type="ARBA" id="ARBA00022614"/>
    </source>
</evidence>
<evidence type="ECO:0000256" key="7">
    <source>
        <dbReference type="SAM" id="SignalP"/>
    </source>
</evidence>
<dbReference type="Pfam" id="PF00560">
    <property type="entry name" value="LRR_1"/>
    <property type="match status" value="2"/>
</dbReference>
<keyword evidence="9" id="KW-1185">Reference proteome</keyword>
<keyword evidence="5" id="KW-0677">Repeat</keyword>
<dbReference type="GO" id="GO:0005886">
    <property type="term" value="C:plasma membrane"/>
    <property type="evidence" value="ECO:0007669"/>
    <property type="project" value="UniProtKB-SubCell"/>
</dbReference>
<protein>
    <recommendedName>
        <fullName evidence="10">Piriformospora indica-insensitive protein 2</fullName>
    </recommendedName>
</protein>
<dbReference type="FunFam" id="3.80.10.10:FF:000269">
    <property type="entry name" value="Piriformospora indica-insensitive protein 2"/>
    <property type="match status" value="1"/>
</dbReference>
<proteinExistence type="predicted"/>
<evidence type="ECO:0000313" key="9">
    <source>
        <dbReference type="Proteomes" id="UP001346149"/>
    </source>
</evidence>
<feature type="signal peptide" evidence="7">
    <location>
        <begin position="1"/>
        <end position="17"/>
    </location>
</feature>
<comment type="caution">
    <text evidence="8">The sequence shown here is derived from an EMBL/GenBank/DDBJ whole genome shotgun (WGS) entry which is preliminary data.</text>
</comment>
<evidence type="ECO:0008006" key="10">
    <source>
        <dbReference type="Google" id="ProtNLM"/>
    </source>
</evidence>
<reference evidence="8 9" key="1">
    <citation type="journal article" date="2023" name="Hortic Res">
        <title>Pangenome of water caltrop reveals structural variations and asymmetric subgenome divergence after allopolyploidization.</title>
        <authorList>
            <person name="Zhang X."/>
            <person name="Chen Y."/>
            <person name="Wang L."/>
            <person name="Yuan Y."/>
            <person name="Fang M."/>
            <person name="Shi L."/>
            <person name="Lu R."/>
            <person name="Comes H.P."/>
            <person name="Ma Y."/>
            <person name="Chen Y."/>
            <person name="Huang G."/>
            <person name="Zhou Y."/>
            <person name="Zheng Z."/>
            <person name="Qiu Y."/>
        </authorList>
    </citation>
    <scope>NUCLEOTIDE SEQUENCE [LARGE SCALE GENOMIC DNA]</scope>
    <source>
        <strain evidence="8">F231</strain>
    </source>
</reference>
<evidence type="ECO:0000256" key="4">
    <source>
        <dbReference type="ARBA" id="ARBA00022729"/>
    </source>
</evidence>
<dbReference type="EMBL" id="JAXQNO010000011">
    <property type="protein sequence ID" value="KAK4788442.1"/>
    <property type="molecule type" value="Genomic_DNA"/>
</dbReference>